<dbReference type="AlphaFoldDB" id="M5AM49"/>
<reference evidence="1" key="2">
    <citation type="journal article" date="2013" name="Microbes Environ.">
        <title>Commonalities and Differences among Symbiosis Islands of Three Mesorhizobium loti Strains.</title>
        <authorList>
            <person name="Kasai-Maita H."/>
            <person name="Hirakawa H."/>
            <person name="Nakamura Y."/>
            <person name="Kaneko T."/>
            <person name="Miki K."/>
            <person name="Maruya J."/>
            <person name="Okazaki S."/>
            <person name="Tabata S."/>
            <person name="Saeki K."/>
            <person name="Sato S."/>
        </authorList>
    </citation>
    <scope>NUCLEOTIDE SEQUENCE</scope>
    <source>
        <strain evidence="1">NZP2037</strain>
    </source>
</reference>
<name>M5AM49_RHILI</name>
<protein>
    <submittedName>
        <fullName evidence="1">Putative glycosyltransferase</fullName>
    </submittedName>
</protein>
<dbReference type="GO" id="GO:0016740">
    <property type="term" value="F:transferase activity"/>
    <property type="evidence" value="ECO:0007669"/>
    <property type="project" value="UniProtKB-KW"/>
</dbReference>
<sequence>MLVRKAAAFGRFGVSMARLREGSLVIMFLHQFFQFSLGDFGVSNEALIIVVAVSGPLAIYLVLKISAWLSPWFLGNGGRAQGRLIGQLRNGVAWRVAKYEQEATGFVKPYIALALIALRWRLRRKARPHGLAGDLIVSLTSYPARFPTLHLTLRCLLSQTVAPDRVILWIAVEDAAQLPAEVTDLKRHGLEIRLCRDLRSYKKIIPALLAFPKTYIVTADDDVYYSRTWLEELVEGAGEKTVVCQRAHSVALDDAERIQPYSKWSYDVAEPAGMIFPTGVGGVLYGPKALSPEVVDEDMFAKLCPQGDDIWLFWMGRRVGSTYIKTNRKWVEFQWKGSQSSALHLSNVGAGGNDEQIGRMMSHYGLPAAKGLSPDELKRLPFSAEEMVARIQKEIDEKGILTADESRLLWTQSSERPSK</sequence>
<dbReference type="EMBL" id="AP012557">
    <property type="protein sequence ID" value="BAN09938.1"/>
    <property type="molecule type" value="Genomic_DNA"/>
</dbReference>
<keyword evidence="1" id="KW-0808">Transferase</keyword>
<evidence type="ECO:0000313" key="1">
    <source>
        <dbReference type="EMBL" id="BAN09938.1"/>
    </source>
</evidence>
<proteinExistence type="predicted"/>
<dbReference type="SUPFAM" id="SSF53448">
    <property type="entry name" value="Nucleotide-diphospho-sugar transferases"/>
    <property type="match status" value="1"/>
</dbReference>
<accession>M5AM49</accession>
<dbReference type="InterPro" id="IPR029044">
    <property type="entry name" value="Nucleotide-diphossugar_trans"/>
</dbReference>
<reference evidence="1" key="1">
    <citation type="submission" date="2012-10" db="EMBL/GenBank/DDBJ databases">
        <authorList>
            <person name="Maita H."/>
            <person name="Sato S."/>
        </authorList>
    </citation>
    <scope>NUCLEOTIDE SEQUENCE</scope>
    <source>
        <strain evidence="1">NZP2037</strain>
    </source>
</reference>
<organism evidence="1">
    <name type="scientific">Rhizobium loti</name>
    <name type="common">Mesorhizobium loti</name>
    <dbReference type="NCBI Taxonomy" id="381"/>
    <lineage>
        <taxon>Bacteria</taxon>
        <taxon>Pseudomonadati</taxon>
        <taxon>Pseudomonadota</taxon>
        <taxon>Alphaproteobacteria</taxon>
        <taxon>Hyphomicrobiales</taxon>
        <taxon>Phyllobacteriaceae</taxon>
        <taxon>Mesorhizobium</taxon>
    </lineage>
</organism>